<keyword evidence="2 5" id="KW-0547">Nucleotide-binding</keyword>
<dbReference type="GO" id="GO:0004140">
    <property type="term" value="F:dephospho-CoA kinase activity"/>
    <property type="evidence" value="ECO:0007669"/>
    <property type="project" value="UniProtKB-UniRule"/>
</dbReference>
<dbReference type="Gene3D" id="3.40.50.300">
    <property type="entry name" value="P-loop containing nucleotide triphosphate hydrolases"/>
    <property type="match status" value="1"/>
</dbReference>
<reference evidence="7 8" key="1">
    <citation type="submission" date="2017-05" db="EMBL/GenBank/DDBJ databases">
        <title>Polynucleobacter sp. MWH-K35W1 isolated from the permanently anoxic monimolimnion of a meromictic lake.</title>
        <authorList>
            <person name="Hahn M.W."/>
        </authorList>
    </citation>
    <scope>NUCLEOTIDE SEQUENCE [LARGE SCALE GENOMIC DNA]</scope>
    <source>
        <strain evidence="7 8">MWH-K35W1</strain>
    </source>
</reference>
<dbReference type="PANTHER" id="PTHR10695:SF46">
    <property type="entry name" value="BIFUNCTIONAL COENZYME A SYNTHASE-RELATED"/>
    <property type="match status" value="1"/>
</dbReference>
<comment type="caution">
    <text evidence="7">The sequence shown here is derived from an EMBL/GenBank/DDBJ whole genome shotgun (WGS) entry which is preliminary data.</text>
</comment>
<comment type="subcellular location">
    <subcellularLocation>
        <location evidence="5">Cytoplasm</location>
    </subcellularLocation>
</comment>
<evidence type="ECO:0000256" key="4">
    <source>
        <dbReference type="ARBA" id="ARBA00022993"/>
    </source>
</evidence>
<dbReference type="UniPathway" id="UPA00241">
    <property type="reaction ID" value="UER00356"/>
</dbReference>
<evidence type="ECO:0000256" key="2">
    <source>
        <dbReference type="ARBA" id="ARBA00022741"/>
    </source>
</evidence>
<organism evidence="7 8">
    <name type="scientific">Polynucleobacter aenigmaticus</name>
    <dbReference type="NCBI Taxonomy" id="1743164"/>
    <lineage>
        <taxon>Bacteria</taxon>
        <taxon>Pseudomonadati</taxon>
        <taxon>Pseudomonadota</taxon>
        <taxon>Betaproteobacteria</taxon>
        <taxon>Burkholderiales</taxon>
        <taxon>Burkholderiaceae</taxon>
        <taxon>Polynucleobacter</taxon>
    </lineage>
</organism>
<keyword evidence="8" id="KW-1185">Reference proteome</keyword>
<dbReference type="OrthoDB" id="9812943at2"/>
<feature type="binding site" evidence="5">
    <location>
        <begin position="32"/>
        <end position="37"/>
    </location>
    <ligand>
        <name>ATP</name>
        <dbReference type="ChEBI" id="CHEBI:30616"/>
    </ligand>
</feature>
<evidence type="ECO:0000313" key="8">
    <source>
        <dbReference type="Proteomes" id="UP000198104"/>
    </source>
</evidence>
<dbReference type="EC" id="2.7.1.24" evidence="5 6"/>
<dbReference type="PROSITE" id="PS51219">
    <property type="entry name" value="DPCK"/>
    <property type="match status" value="1"/>
</dbReference>
<dbReference type="Proteomes" id="UP000198104">
    <property type="component" value="Unassembled WGS sequence"/>
</dbReference>
<dbReference type="InterPro" id="IPR027417">
    <property type="entry name" value="P-loop_NTPase"/>
</dbReference>
<dbReference type="GO" id="GO:0005524">
    <property type="term" value="F:ATP binding"/>
    <property type="evidence" value="ECO:0007669"/>
    <property type="project" value="UniProtKB-UniRule"/>
</dbReference>
<comment type="similarity">
    <text evidence="1 5">Belongs to the CoaE family.</text>
</comment>
<protein>
    <recommendedName>
        <fullName evidence="5 6">Dephospho-CoA kinase</fullName>
        <ecNumber evidence="5 6">2.7.1.24</ecNumber>
    </recommendedName>
    <alternativeName>
        <fullName evidence="5">Dephosphocoenzyme A kinase</fullName>
    </alternativeName>
</protein>
<dbReference type="AlphaFoldDB" id="A0A254PVS4"/>
<dbReference type="NCBIfam" id="TIGR00152">
    <property type="entry name" value="dephospho-CoA kinase"/>
    <property type="match status" value="1"/>
</dbReference>
<dbReference type="Pfam" id="PF01121">
    <property type="entry name" value="CoaE"/>
    <property type="match status" value="1"/>
</dbReference>
<dbReference type="PANTHER" id="PTHR10695">
    <property type="entry name" value="DEPHOSPHO-COA KINASE-RELATED"/>
    <property type="match status" value="1"/>
</dbReference>
<sequence>MASTHSNLDSAQADLKALKGVIPLIGLTGGIGSGKTAISDLLGALGAGIIDTDLISHQITAPGGKAIPLITKAFGAEFINAQGALNRPKMRTLVFEDPQARQILEQITHPLIRQETAKKAFELVKLGVPYLVFVVPLLIESGSWTKLIDYLVVVDCPEETQIERVMHRNNMTRSEVENILKAQTSRDTRLAAANAVIQNQGSLDELKPEVLILHQKILRI</sequence>
<evidence type="ECO:0000256" key="1">
    <source>
        <dbReference type="ARBA" id="ARBA00009018"/>
    </source>
</evidence>
<keyword evidence="3 5" id="KW-0067">ATP-binding</keyword>
<gene>
    <name evidence="5" type="primary">coaE</name>
    <name evidence="7" type="ORF">CBI30_08350</name>
</gene>
<evidence type="ECO:0000256" key="6">
    <source>
        <dbReference type="NCBIfam" id="TIGR00152"/>
    </source>
</evidence>
<comment type="catalytic activity">
    <reaction evidence="5">
        <text>3'-dephospho-CoA + ATP = ADP + CoA + H(+)</text>
        <dbReference type="Rhea" id="RHEA:18245"/>
        <dbReference type="ChEBI" id="CHEBI:15378"/>
        <dbReference type="ChEBI" id="CHEBI:30616"/>
        <dbReference type="ChEBI" id="CHEBI:57287"/>
        <dbReference type="ChEBI" id="CHEBI:57328"/>
        <dbReference type="ChEBI" id="CHEBI:456216"/>
        <dbReference type="EC" id="2.7.1.24"/>
    </reaction>
</comment>
<keyword evidence="4 5" id="KW-0173">Coenzyme A biosynthesis</keyword>
<accession>A0A254PVS4</accession>
<dbReference type="HAMAP" id="MF_00376">
    <property type="entry name" value="Dephospho_CoA_kinase"/>
    <property type="match status" value="1"/>
</dbReference>
<dbReference type="GO" id="GO:0015937">
    <property type="term" value="P:coenzyme A biosynthetic process"/>
    <property type="evidence" value="ECO:0007669"/>
    <property type="project" value="UniProtKB-UniRule"/>
</dbReference>
<evidence type="ECO:0000256" key="3">
    <source>
        <dbReference type="ARBA" id="ARBA00022840"/>
    </source>
</evidence>
<dbReference type="InterPro" id="IPR001977">
    <property type="entry name" value="Depp_CoAkinase"/>
</dbReference>
<dbReference type="EMBL" id="NGUO01000012">
    <property type="protein sequence ID" value="OWS70645.1"/>
    <property type="molecule type" value="Genomic_DNA"/>
</dbReference>
<comment type="pathway">
    <text evidence="5">Cofactor biosynthesis; coenzyme A biosynthesis; CoA from (R)-pantothenate: step 5/5.</text>
</comment>
<keyword evidence="5 7" id="KW-0418">Kinase</keyword>
<keyword evidence="5" id="KW-0963">Cytoplasm</keyword>
<comment type="function">
    <text evidence="5">Catalyzes the phosphorylation of the 3'-hydroxyl group of dephosphocoenzyme A to form coenzyme A.</text>
</comment>
<name>A0A254PVS4_9BURK</name>
<proteinExistence type="inferred from homology"/>
<dbReference type="SUPFAM" id="SSF52540">
    <property type="entry name" value="P-loop containing nucleoside triphosphate hydrolases"/>
    <property type="match status" value="1"/>
</dbReference>
<evidence type="ECO:0000313" key="7">
    <source>
        <dbReference type="EMBL" id="OWS70645.1"/>
    </source>
</evidence>
<dbReference type="CDD" id="cd02022">
    <property type="entry name" value="DPCK"/>
    <property type="match status" value="1"/>
</dbReference>
<dbReference type="GO" id="GO:0005737">
    <property type="term" value="C:cytoplasm"/>
    <property type="evidence" value="ECO:0007669"/>
    <property type="project" value="UniProtKB-SubCell"/>
</dbReference>
<keyword evidence="5" id="KW-0808">Transferase</keyword>
<evidence type="ECO:0000256" key="5">
    <source>
        <dbReference type="HAMAP-Rule" id="MF_00376"/>
    </source>
</evidence>
<dbReference type="RefSeq" id="WP_088527847.1">
    <property type="nucleotide sequence ID" value="NZ_NGUO01000012.1"/>
</dbReference>